<dbReference type="AlphaFoldDB" id="A0A914H9A4"/>
<evidence type="ECO:0000313" key="2">
    <source>
        <dbReference type="WBParaSite" id="Gr19_v10_g14969.t1"/>
    </source>
</evidence>
<keyword evidence="1" id="KW-1185">Reference proteome</keyword>
<sequence>MSASARHGRRRWKRLRGGWERCGGGGQGPQMGGQAAGAVSAVKLGHFVWGEVDWATQWRDQLSRSVQGTLVALAL</sequence>
<organism evidence="1 2">
    <name type="scientific">Globodera rostochiensis</name>
    <name type="common">Golden nematode worm</name>
    <name type="synonym">Heterodera rostochiensis</name>
    <dbReference type="NCBI Taxonomy" id="31243"/>
    <lineage>
        <taxon>Eukaryota</taxon>
        <taxon>Metazoa</taxon>
        <taxon>Ecdysozoa</taxon>
        <taxon>Nematoda</taxon>
        <taxon>Chromadorea</taxon>
        <taxon>Rhabditida</taxon>
        <taxon>Tylenchina</taxon>
        <taxon>Tylenchomorpha</taxon>
        <taxon>Tylenchoidea</taxon>
        <taxon>Heteroderidae</taxon>
        <taxon>Heteroderinae</taxon>
        <taxon>Globodera</taxon>
    </lineage>
</organism>
<accession>A0A914H9A4</accession>
<protein>
    <submittedName>
        <fullName evidence="2">Uncharacterized protein</fullName>
    </submittedName>
</protein>
<reference evidence="2" key="1">
    <citation type="submission" date="2022-11" db="UniProtKB">
        <authorList>
            <consortium name="WormBaseParasite"/>
        </authorList>
    </citation>
    <scope>IDENTIFICATION</scope>
</reference>
<name>A0A914H9A4_GLORO</name>
<dbReference type="WBParaSite" id="Gr19_v10_g14969.t1">
    <property type="protein sequence ID" value="Gr19_v10_g14969.t1"/>
    <property type="gene ID" value="Gr19_v10_g14969"/>
</dbReference>
<proteinExistence type="predicted"/>
<dbReference type="Proteomes" id="UP000887572">
    <property type="component" value="Unplaced"/>
</dbReference>
<evidence type="ECO:0000313" key="1">
    <source>
        <dbReference type="Proteomes" id="UP000887572"/>
    </source>
</evidence>